<dbReference type="AlphaFoldDB" id="A0AAD4SMY4"/>
<comment type="caution">
    <text evidence="1">The sequence shown here is derived from an EMBL/GenBank/DDBJ whole genome shotgun (WGS) entry which is preliminary data.</text>
</comment>
<name>A0AAD4SMY4_9MAGN</name>
<sequence length="110" mass="12837">TAPTSTQLTHQRPLITFYFPFTRPRGFGGGRMQRYARKGYAVPPKDKVVVPILAKDKRFGEFLDQYIEKNSGYHQDNLQSSSKRTNFNFPVRSRSYGERKVKTFSNFSHR</sequence>
<dbReference type="Proteomes" id="UP001202328">
    <property type="component" value="Unassembled WGS sequence"/>
</dbReference>
<protein>
    <submittedName>
        <fullName evidence="1">Uncharacterized protein</fullName>
    </submittedName>
</protein>
<keyword evidence="2" id="KW-1185">Reference proteome</keyword>
<reference evidence="1" key="1">
    <citation type="submission" date="2022-04" db="EMBL/GenBank/DDBJ databases">
        <title>A functionally conserved STORR gene fusion in Papaver species that diverged 16.8 million years ago.</title>
        <authorList>
            <person name="Catania T."/>
        </authorList>
    </citation>
    <scope>NUCLEOTIDE SEQUENCE</scope>
    <source>
        <strain evidence="1">S-188037</strain>
    </source>
</reference>
<accession>A0AAD4SMY4</accession>
<feature type="non-terminal residue" evidence="1">
    <location>
        <position position="1"/>
    </location>
</feature>
<evidence type="ECO:0000313" key="2">
    <source>
        <dbReference type="Proteomes" id="UP001202328"/>
    </source>
</evidence>
<proteinExistence type="predicted"/>
<dbReference type="EMBL" id="JAJJMB010009159">
    <property type="protein sequence ID" value="KAI3915420.1"/>
    <property type="molecule type" value="Genomic_DNA"/>
</dbReference>
<evidence type="ECO:0000313" key="1">
    <source>
        <dbReference type="EMBL" id="KAI3915420.1"/>
    </source>
</evidence>
<organism evidence="1 2">
    <name type="scientific">Papaver atlanticum</name>
    <dbReference type="NCBI Taxonomy" id="357466"/>
    <lineage>
        <taxon>Eukaryota</taxon>
        <taxon>Viridiplantae</taxon>
        <taxon>Streptophyta</taxon>
        <taxon>Embryophyta</taxon>
        <taxon>Tracheophyta</taxon>
        <taxon>Spermatophyta</taxon>
        <taxon>Magnoliopsida</taxon>
        <taxon>Ranunculales</taxon>
        <taxon>Papaveraceae</taxon>
        <taxon>Papaveroideae</taxon>
        <taxon>Papaver</taxon>
    </lineage>
</organism>
<gene>
    <name evidence="1" type="ORF">MKW98_022378</name>
</gene>